<reference evidence="2 3" key="1">
    <citation type="submission" date="2019-01" db="EMBL/GenBank/DDBJ databases">
        <title>Sequencing of cultivated peanut Arachis hypogaea provides insights into genome evolution and oil improvement.</title>
        <authorList>
            <person name="Chen X."/>
        </authorList>
    </citation>
    <scope>NUCLEOTIDE SEQUENCE [LARGE SCALE GENOMIC DNA]</scope>
    <source>
        <strain evidence="3">cv. Fuhuasheng</strain>
        <tissue evidence="2">Leaves</tissue>
    </source>
</reference>
<dbReference type="Proteomes" id="UP000289738">
    <property type="component" value="Chromosome B03"/>
</dbReference>
<protein>
    <submittedName>
        <fullName evidence="2">Uncharacterized protein</fullName>
    </submittedName>
</protein>
<evidence type="ECO:0000313" key="2">
    <source>
        <dbReference type="EMBL" id="RYR18947.1"/>
    </source>
</evidence>
<gene>
    <name evidence="2" type="ORF">Ahy_B03g063574</name>
</gene>
<keyword evidence="3" id="KW-1185">Reference proteome</keyword>
<evidence type="ECO:0000256" key="1">
    <source>
        <dbReference type="SAM" id="MobiDB-lite"/>
    </source>
</evidence>
<sequence length="99" mass="11244">MDLLKLPHSSRARKEGGEARPLFVPPPFTSRCRRVASQSSWCCRPQPSPLPYRVSLEHTLSPLPDINKSWISKPRDGLEYRDGLNRFLDFAFANASFDG</sequence>
<dbReference type="AlphaFoldDB" id="A0A444ZXP1"/>
<proteinExistence type="predicted"/>
<feature type="region of interest" description="Disordered" evidence="1">
    <location>
        <begin position="1"/>
        <end position="22"/>
    </location>
</feature>
<evidence type="ECO:0000313" key="3">
    <source>
        <dbReference type="Proteomes" id="UP000289738"/>
    </source>
</evidence>
<accession>A0A444ZXP1</accession>
<name>A0A444ZXP1_ARAHY</name>
<organism evidence="2 3">
    <name type="scientific">Arachis hypogaea</name>
    <name type="common">Peanut</name>
    <dbReference type="NCBI Taxonomy" id="3818"/>
    <lineage>
        <taxon>Eukaryota</taxon>
        <taxon>Viridiplantae</taxon>
        <taxon>Streptophyta</taxon>
        <taxon>Embryophyta</taxon>
        <taxon>Tracheophyta</taxon>
        <taxon>Spermatophyta</taxon>
        <taxon>Magnoliopsida</taxon>
        <taxon>eudicotyledons</taxon>
        <taxon>Gunneridae</taxon>
        <taxon>Pentapetalae</taxon>
        <taxon>rosids</taxon>
        <taxon>fabids</taxon>
        <taxon>Fabales</taxon>
        <taxon>Fabaceae</taxon>
        <taxon>Papilionoideae</taxon>
        <taxon>50 kb inversion clade</taxon>
        <taxon>dalbergioids sensu lato</taxon>
        <taxon>Dalbergieae</taxon>
        <taxon>Pterocarpus clade</taxon>
        <taxon>Arachis</taxon>
    </lineage>
</organism>
<dbReference type="EMBL" id="SDMP01000013">
    <property type="protein sequence ID" value="RYR18947.1"/>
    <property type="molecule type" value="Genomic_DNA"/>
</dbReference>
<comment type="caution">
    <text evidence="2">The sequence shown here is derived from an EMBL/GenBank/DDBJ whole genome shotgun (WGS) entry which is preliminary data.</text>
</comment>